<evidence type="ECO:0000256" key="8">
    <source>
        <dbReference type="ARBA" id="ARBA00023136"/>
    </source>
</evidence>
<organism evidence="13 14">
    <name type="scientific">Desulfoprunum benzoelyticum</name>
    <dbReference type="NCBI Taxonomy" id="1506996"/>
    <lineage>
        <taxon>Bacteria</taxon>
        <taxon>Pseudomonadati</taxon>
        <taxon>Thermodesulfobacteriota</taxon>
        <taxon>Desulfobulbia</taxon>
        <taxon>Desulfobulbales</taxon>
        <taxon>Desulfobulbaceae</taxon>
        <taxon>Desulfoprunum</taxon>
    </lineage>
</organism>
<keyword evidence="4" id="KW-1003">Cell membrane</keyword>
<dbReference type="GO" id="GO:0005886">
    <property type="term" value="C:plasma membrane"/>
    <property type="evidence" value="ECO:0007669"/>
    <property type="project" value="UniProtKB-SubCell"/>
</dbReference>
<evidence type="ECO:0000256" key="2">
    <source>
        <dbReference type="ARBA" id="ARBA00009477"/>
    </source>
</evidence>
<dbReference type="Gene3D" id="2.40.30.170">
    <property type="match status" value="1"/>
</dbReference>
<comment type="subcellular location">
    <subcellularLocation>
        <location evidence="1">Cell inner membrane</location>
        <topology evidence="1">Single-pass membrane protein</topology>
    </subcellularLocation>
</comment>
<evidence type="ECO:0000256" key="6">
    <source>
        <dbReference type="ARBA" id="ARBA00022692"/>
    </source>
</evidence>
<dbReference type="AlphaFoldDB" id="A0A840V392"/>
<dbReference type="EMBL" id="JACHEO010000010">
    <property type="protein sequence ID" value="MBB5348209.1"/>
    <property type="molecule type" value="Genomic_DNA"/>
</dbReference>
<comment type="similarity">
    <text evidence="2">Belongs to the membrane fusion protein (MFP) (TC 8.A.1) family.</text>
</comment>
<sequence length="461" mass="51160">MSRATQTGADVEPKGKKTTDIFAHGATTDIDLVTDIRTTILVQSPKGGRLIVWLTLVLLALLIVWASVSEIEEVTRGDGKVIPSSQVQVIQNLEGGILSEIHVHVGDIVQKGQLLMRLDATRFSAPYEEYRSKFLALQAQAARLQAEHSGTAIQFPPEVTKENPEIAERERQLFDSRNNELKTRVAILEDQVKQRRQELTELKEKATELTRTYGLLNKEIGLTQPLIKQGAVSEVEVLRLQREASVLRGDIAATRAAIPRAESAIQESLRQIDKERLAFANEAKKEYNAIKSQLEGLSASSSALVDRLDRTAVRSPVYGTVKQVLVNTVGGIVQPGMDIVEIVPLEDTLLIEARIKPADIAFLTPKQRAMVKFTAYDFTIYGGLEAELEYISADSTTDDQGNSYYLVRVRTKKNYLEGKKGPMPIIPGMVTTVDIVTGKKTIMSYLLKPVLRAQQMALRER</sequence>
<dbReference type="SUPFAM" id="SSF111369">
    <property type="entry name" value="HlyD-like secretion proteins"/>
    <property type="match status" value="1"/>
</dbReference>
<keyword evidence="9" id="KW-0175">Coiled coil</keyword>
<keyword evidence="7 10" id="KW-1133">Transmembrane helix</keyword>
<dbReference type="PRINTS" id="PR01490">
    <property type="entry name" value="RTXTOXIND"/>
</dbReference>
<evidence type="ECO:0000313" key="13">
    <source>
        <dbReference type="EMBL" id="MBB5348209.1"/>
    </source>
</evidence>
<reference evidence="13 14" key="1">
    <citation type="submission" date="2020-08" db="EMBL/GenBank/DDBJ databases">
        <title>Genomic Encyclopedia of Type Strains, Phase IV (KMG-IV): sequencing the most valuable type-strain genomes for metagenomic binning, comparative biology and taxonomic classification.</title>
        <authorList>
            <person name="Goeker M."/>
        </authorList>
    </citation>
    <scope>NUCLEOTIDE SEQUENCE [LARGE SCALE GENOMIC DNA]</scope>
    <source>
        <strain evidence="13 14">DSM 28570</strain>
    </source>
</reference>
<dbReference type="InterPro" id="IPR058781">
    <property type="entry name" value="HH_AprE-like"/>
</dbReference>
<feature type="domain" description="AprE-like beta-barrel" evidence="12">
    <location>
        <begin position="349"/>
        <end position="438"/>
    </location>
</feature>
<dbReference type="InterPro" id="IPR058982">
    <property type="entry name" value="Beta-barrel_AprE"/>
</dbReference>
<comment type="caution">
    <text evidence="13">The sequence shown here is derived from an EMBL/GenBank/DDBJ whole genome shotgun (WGS) entry which is preliminary data.</text>
</comment>
<evidence type="ECO:0000259" key="12">
    <source>
        <dbReference type="Pfam" id="PF26002"/>
    </source>
</evidence>
<keyword evidence="3" id="KW-0813">Transport</keyword>
<protein>
    <submittedName>
        <fullName evidence="13">Adhesin transport system membrane fusion protein</fullName>
    </submittedName>
</protein>
<evidence type="ECO:0000256" key="10">
    <source>
        <dbReference type="SAM" id="Phobius"/>
    </source>
</evidence>
<evidence type="ECO:0000256" key="9">
    <source>
        <dbReference type="SAM" id="Coils"/>
    </source>
</evidence>
<evidence type="ECO:0000256" key="4">
    <source>
        <dbReference type="ARBA" id="ARBA00022475"/>
    </source>
</evidence>
<dbReference type="GO" id="GO:0009306">
    <property type="term" value="P:protein secretion"/>
    <property type="evidence" value="ECO:0007669"/>
    <property type="project" value="InterPro"/>
</dbReference>
<keyword evidence="5" id="KW-0997">Cell inner membrane</keyword>
<evidence type="ECO:0000256" key="1">
    <source>
        <dbReference type="ARBA" id="ARBA00004377"/>
    </source>
</evidence>
<evidence type="ECO:0000259" key="11">
    <source>
        <dbReference type="Pfam" id="PF25994"/>
    </source>
</evidence>
<dbReference type="Gene3D" id="2.40.50.100">
    <property type="match status" value="1"/>
</dbReference>
<evidence type="ECO:0000256" key="7">
    <source>
        <dbReference type="ARBA" id="ARBA00022989"/>
    </source>
</evidence>
<feature type="domain" description="AprE-like long alpha-helical hairpin" evidence="11">
    <location>
        <begin position="125"/>
        <end position="306"/>
    </location>
</feature>
<evidence type="ECO:0000313" key="14">
    <source>
        <dbReference type="Proteomes" id="UP000539642"/>
    </source>
</evidence>
<dbReference type="InterPro" id="IPR050739">
    <property type="entry name" value="MFP"/>
</dbReference>
<evidence type="ECO:0000256" key="5">
    <source>
        <dbReference type="ARBA" id="ARBA00022519"/>
    </source>
</evidence>
<dbReference type="PANTHER" id="PTHR30386">
    <property type="entry name" value="MEMBRANE FUSION SUBUNIT OF EMRAB-TOLC MULTIDRUG EFFLUX PUMP"/>
    <property type="match status" value="1"/>
</dbReference>
<dbReference type="InterPro" id="IPR010129">
    <property type="entry name" value="T1SS_HlyD"/>
</dbReference>
<keyword evidence="8 10" id="KW-0472">Membrane</keyword>
<proteinExistence type="inferred from homology"/>
<dbReference type="Pfam" id="PF25994">
    <property type="entry name" value="HH_AprE"/>
    <property type="match status" value="1"/>
</dbReference>
<dbReference type="InterPro" id="IPR006144">
    <property type="entry name" value="Secretion_HlyD_CS"/>
</dbReference>
<keyword evidence="14" id="KW-1185">Reference proteome</keyword>
<dbReference type="RefSeq" id="WP_183350732.1">
    <property type="nucleotide sequence ID" value="NZ_JACHEO010000010.1"/>
</dbReference>
<dbReference type="Proteomes" id="UP000539642">
    <property type="component" value="Unassembled WGS sequence"/>
</dbReference>
<dbReference type="NCBIfam" id="TIGR01843">
    <property type="entry name" value="type_I_hlyD"/>
    <property type="match status" value="1"/>
</dbReference>
<keyword evidence="6 10" id="KW-0812">Transmembrane</keyword>
<name>A0A840V392_9BACT</name>
<gene>
    <name evidence="13" type="ORF">HNQ81_001940</name>
</gene>
<evidence type="ECO:0000256" key="3">
    <source>
        <dbReference type="ARBA" id="ARBA00022448"/>
    </source>
</evidence>
<accession>A0A840V392</accession>
<feature type="coiled-coil region" evidence="9">
    <location>
        <begin position="178"/>
        <end position="219"/>
    </location>
</feature>
<dbReference type="PANTHER" id="PTHR30386:SF26">
    <property type="entry name" value="TRANSPORT PROTEIN COMB"/>
    <property type="match status" value="1"/>
</dbReference>
<dbReference type="Pfam" id="PF26002">
    <property type="entry name" value="Beta-barrel_AprE"/>
    <property type="match status" value="1"/>
</dbReference>
<feature type="transmembrane region" description="Helical" evidence="10">
    <location>
        <begin position="50"/>
        <end position="68"/>
    </location>
</feature>
<dbReference type="PROSITE" id="PS00543">
    <property type="entry name" value="HLYD_FAMILY"/>
    <property type="match status" value="1"/>
</dbReference>